<dbReference type="InterPro" id="IPR017853">
    <property type="entry name" value="GH"/>
</dbReference>
<feature type="domain" description="Glycosyl hydrolase family 36 C-terminal" evidence="8">
    <location>
        <begin position="621"/>
        <end position="696"/>
    </location>
</feature>
<dbReference type="InterPro" id="IPR031704">
    <property type="entry name" value="Glyco_hydro_36_N"/>
</dbReference>
<dbReference type="Gene3D" id="2.70.98.60">
    <property type="entry name" value="alpha-galactosidase from lactobacil brevis"/>
    <property type="match status" value="1"/>
</dbReference>
<feature type="binding site" evidence="7">
    <location>
        <position position="498"/>
    </location>
    <ligand>
        <name>substrate</name>
    </ligand>
</feature>
<evidence type="ECO:0000259" key="8">
    <source>
        <dbReference type="Pfam" id="PF16874"/>
    </source>
</evidence>
<dbReference type="AlphaFoldDB" id="A0A7J5D2U7"/>
<evidence type="ECO:0000256" key="7">
    <source>
        <dbReference type="PIRSR" id="PIRSR005536-2"/>
    </source>
</evidence>
<dbReference type="InterPro" id="IPR002252">
    <property type="entry name" value="Glyco_hydro_36"/>
</dbReference>
<feature type="binding site" evidence="7">
    <location>
        <position position="416"/>
    </location>
    <ligand>
        <name>substrate</name>
    </ligand>
</feature>
<gene>
    <name evidence="10" type="ORF">F8144_41165</name>
</gene>
<accession>A0A7J5D2U7</accession>
<dbReference type="GO" id="GO:0004557">
    <property type="term" value="F:alpha-galactosidase activity"/>
    <property type="evidence" value="ECO:0007669"/>
    <property type="project" value="UniProtKB-UniRule"/>
</dbReference>
<evidence type="ECO:0000256" key="3">
    <source>
        <dbReference type="ARBA" id="ARBA00022801"/>
    </source>
</evidence>
<dbReference type="InterPro" id="IPR031705">
    <property type="entry name" value="Glyco_hydro_36_C"/>
</dbReference>
<keyword evidence="4 5" id="KW-0326">Glycosidase</keyword>
<feature type="binding site" evidence="7">
    <location>
        <begin position="449"/>
        <end position="453"/>
    </location>
    <ligand>
        <name>substrate</name>
    </ligand>
</feature>
<dbReference type="PANTHER" id="PTHR43053">
    <property type="entry name" value="GLYCOSIDASE FAMILY 31"/>
    <property type="match status" value="1"/>
</dbReference>
<dbReference type="InterPro" id="IPR038417">
    <property type="entry name" value="Alpga-gal_N_sf"/>
</dbReference>
<evidence type="ECO:0000313" key="10">
    <source>
        <dbReference type="EMBL" id="KAB1977787.1"/>
    </source>
</evidence>
<dbReference type="InterPro" id="IPR050985">
    <property type="entry name" value="Alpha-glycosidase_related"/>
</dbReference>
<evidence type="ECO:0000259" key="9">
    <source>
        <dbReference type="Pfam" id="PF16875"/>
    </source>
</evidence>
<dbReference type="EMBL" id="WBKG01000058">
    <property type="protein sequence ID" value="KAB1977787.1"/>
    <property type="molecule type" value="Genomic_DNA"/>
</dbReference>
<feature type="binding site" evidence="7">
    <location>
        <begin position="339"/>
        <end position="340"/>
    </location>
    <ligand>
        <name>substrate</name>
    </ligand>
</feature>
<dbReference type="PANTHER" id="PTHR43053:SF3">
    <property type="entry name" value="ALPHA-GALACTOSIDASE C-RELATED"/>
    <property type="match status" value="1"/>
</dbReference>
<feature type="active site" description="Proton donor" evidence="6">
    <location>
        <position position="520"/>
    </location>
</feature>
<dbReference type="GO" id="GO:0016052">
    <property type="term" value="P:carbohydrate catabolic process"/>
    <property type="evidence" value="ECO:0007669"/>
    <property type="project" value="InterPro"/>
</dbReference>
<dbReference type="InterPro" id="IPR013785">
    <property type="entry name" value="Aldolase_TIM"/>
</dbReference>
<feature type="active site" description="Nucleophile" evidence="6">
    <location>
        <position position="451"/>
    </location>
</feature>
<keyword evidence="3 5" id="KW-0378">Hydrolase</keyword>
<evidence type="ECO:0000313" key="11">
    <source>
        <dbReference type="Proteomes" id="UP000442990"/>
    </source>
</evidence>
<proteinExistence type="inferred from homology"/>
<comment type="caution">
    <text evidence="10">The sequence shown here is derived from an EMBL/GenBank/DDBJ whole genome shotgun (WGS) entry which is preliminary data.</text>
</comment>
<dbReference type="Pfam" id="PF02065">
    <property type="entry name" value="Melibiase"/>
    <property type="match status" value="1"/>
</dbReference>
<name>A0A7J5D2U7_9ACTN</name>
<comment type="similarity">
    <text evidence="5">Belongs to the glycosyl hydrolase.</text>
</comment>
<dbReference type="Proteomes" id="UP000442990">
    <property type="component" value="Unassembled WGS sequence"/>
</dbReference>
<dbReference type="Gene3D" id="2.60.40.1180">
    <property type="entry name" value="Golgi alpha-mannosidase II"/>
    <property type="match status" value="1"/>
</dbReference>
<dbReference type="FunFam" id="3.20.20.70:FF:000118">
    <property type="entry name" value="Alpha-galactosidase"/>
    <property type="match status" value="1"/>
</dbReference>
<dbReference type="PRINTS" id="PR00743">
    <property type="entry name" value="GLHYDRLASE36"/>
</dbReference>
<evidence type="ECO:0000256" key="5">
    <source>
        <dbReference type="PIRNR" id="PIRNR005536"/>
    </source>
</evidence>
<keyword evidence="11" id="KW-1185">Reference proteome</keyword>
<reference evidence="10 11" key="1">
    <citation type="submission" date="2019-09" db="EMBL/GenBank/DDBJ databases">
        <title>Isolation and identification of active actinomycetes.</title>
        <authorList>
            <person name="Yu Z."/>
            <person name="Han C."/>
            <person name="Yu B."/>
        </authorList>
    </citation>
    <scope>NUCLEOTIDE SEQUENCE [LARGE SCALE GENOMIC DNA]</scope>
    <source>
        <strain evidence="10 11">NEAU-H2</strain>
    </source>
</reference>
<feature type="binding site" evidence="7">
    <location>
        <position position="174"/>
    </location>
    <ligand>
        <name>substrate</name>
    </ligand>
</feature>
<comment type="catalytic activity">
    <reaction evidence="1 5">
        <text>Hydrolysis of terminal, non-reducing alpha-D-galactose residues in alpha-D-galactosides, including galactose oligosaccharides, galactomannans and galactolipids.</text>
        <dbReference type="EC" id="3.2.1.22"/>
    </reaction>
</comment>
<dbReference type="Pfam" id="PF16874">
    <property type="entry name" value="Glyco_hydro_36C"/>
    <property type="match status" value="1"/>
</dbReference>
<feature type="domain" description="Glycosyl hydrolase family 36 N-terminal" evidence="9">
    <location>
        <begin position="27"/>
        <end position="248"/>
    </location>
</feature>
<protein>
    <recommendedName>
        <fullName evidence="2 5">Alpha-galactosidase</fullName>
        <ecNumber evidence="2 5">3.2.1.22</ecNumber>
    </recommendedName>
</protein>
<dbReference type="EC" id="3.2.1.22" evidence="2 5"/>
<evidence type="ECO:0000256" key="4">
    <source>
        <dbReference type="ARBA" id="ARBA00023295"/>
    </source>
</evidence>
<sequence>MDESTGTVLLNTAHSTYAFRVDRTAGAVRHVHWGLPIPLTDAVSLPLWSEHDNSFAGLLDGTEEYPVDGGARFAVPAFEVRFADGSSPVEAAVQNPVLLQDNHVVIPVEDRSRPLTWYLHYRVPADGDVVQRWVEFFHTGTEDDGDILLVRSASAHWPVPQRSHWRLSSVHGSWSAESRLHRSPLPVGETTLGSRRGHTGHHANPWIAVDPGDTGEEHGEVWLVALATSGSWRITAQRTAAGRVGILACEGHEAAELLLRPGQQHRTSVSLAQYTTGGFGTASRSIHRHLRTHVLPHPGELRPVLYNSWEATSFEVSEDNQIALARRAAALGAELFVLDDGWFRGRDDDRSGLGDWTSHPGKFPRGLRPLADEVHRLGMAFGLWVEPEMVNTDSDLYRAHPEWLLHVPGRTSTELRHQLVLDFSRREVTDWALQWLRRLVRENGVDFLKWDFNRSFTEAAARTGGPDARKVHLEHARGLYDLLDRLRTEFPQLRIETCAGGGGRVDPGILSRTDQVWTSDNTDAVDRLTIQHGFSQLYPANVMSAWVTDSPNPLTGRTVPMRFRFHGAMAGVLGIGGDLTRWTDAELTEAASLIRVYKEIRPVVQHGQQFRLLAPGEGPLTAVQYVHADQVAVLVWRPSTVFGPGQPPLRLRGLEAEALYRDEETGRQWHGRTLMGFGLPLPELPSGDYASALVRLRKTDSAGPDA</sequence>
<dbReference type="CDD" id="cd14791">
    <property type="entry name" value="GH36"/>
    <property type="match status" value="1"/>
</dbReference>
<evidence type="ECO:0000256" key="1">
    <source>
        <dbReference type="ARBA" id="ARBA00001255"/>
    </source>
</evidence>
<evidence type="ECO:0000256" key="2">
    <source>
        <dbReference type="ARBA" id="ARBA00012755"/>
    </source>
</evidence>
<dbReference type="PIRSF" id="PIRSF005536">
    <property type="entry name" value="Agal"/>
    <property type="match status" value="1"/>
</dbReference>
<dbReference type="Pfam" id="PF16875">
    <property type="entry name" value="Glyco_hydro_36N"/>
    <property type="match status" value="1"/>
</dbReference>
<organism evidence="10 11">
    <name type="scientific">Streptomyces triticiradicis</name>
    <dbReference type="NCBI Taxonomy" id="2651189"/>
    <lineage>
        <taxon>Bacteria</taxon>
        <taxon>Bacillati</taxon>
        <taxon>Actinomycetota</taxon>
        <taxon>Actinomycetes</taxon>
        <taxon>Kitasatosporales</taxon>
        <taxon>Streptomycetaceae</taxon>
        <taxon>Streptomyces</taxon>
    </lineage>
</organism>
<feature type="binding site" evidence="7">
    <location>
        <position position="520"/>
    </location>
    <ligand>
        <name>substrate</name>
    </ligand>
</feature>
<evidence type="ECO:0000256" key="6">
    <source>
        <dbReference type="PIRSR" id="PIRSR005536-1"/>
    </source>
</evidence>
<dbReference type="SUPFAM" id="SSF51445">
    <property type="entry name" value="(Trans)glycosidases"/>
    <property type="match status" value="1"/>
</dbReference>
<dbReference type="InterPro" id="IPR013780">
    <property type="entry name" value="Glyco_hydro_b"/>
</dbReference>
<dbReference type="Gene3D" id="3.20.20.70">
    <property type="entry name" value="Aldolase class I"/>
    <property type="match status" value="1"/>
</dbReference>